<gene>
    <name evidence="6" type="ORF">ENQ20_07880</name>
</gene>
<evidence type="ECO:0000256" key="4">
    <source>
        <dbReference type="ARBA" id="ARBA00022729"/>
    </source>
</evidence>
<evidence type="ECO:0000256" key="2">
    <source>
        <dbReference type="ARBA" id="ARBA00008520"/>
    </source>
</evidence>
<feature type="chain" id="PRO_5027884813" evidence="5">
    <location>
        <begin position="29"/>
        <end position="469"/>
    </location>
</feature>
<dbReference type="Pfam" id="PF01547">
    <property type="entry name" value="SBP_bac_1"/>
    <property type="match status" value="1"/>
</dbReference>
<dbReference type="PROSITE" id="PS51257">
    <property type="entry name" value="PROKAR_LIPOPROTEIN"/>
    <property type="match status" value="1"/>
</dbReference>
<proteinExistence type="inferred from homology"/>
<evidence type="ECO:0000256" key="3">
    <source>
        <dbReference type="ARBA" id="ARBA00022448"/>
    </source>
</evidence>
<evidence type="ECO:0000256" key="1">
    <source>
        <dbReference type="ARBA" id="ARBA00004196"/>
    </source>
</evidence>
<dbReference type="GO" id="GO:0030313">
    <property type="term" value="C:cell envelope"/>
    <property type="evidence" value="ECO:0007669"/>
    <property type="project" value="UniProtKB-SubCell"/>
</dbReference>
<organism evidence="6">
    <name type="scientific">Caldilinea aerophila</name>
    <dbReference type="NCBI Taxonomy" id="133453"/>
    <lineage>
        <taxon>Bacteria</taxon>
        <taxon>Bacillati</taxon>
        <taxon>Chloroflexota</taxon>
        <taxon>Caldilineae</taxon>
        <taxon>Caldilineales</taxon>
        <taxon>Caldilineaceae</taxon>
        <taxon>Caldilinea</taxon>
    </lineage>
</organism>
<keyword evidence="3" id="KW-0813">Transport</keyword>
<keyword evidence="4 5" id="KW-0732">Signal</keyword>
<dbReference type="PANTHER" id="PTHR43649">
    <property type="entry name" value="ARABINOSE-BINDING PROTEIN-RELATED"/>
    <property type="match status" value="1"/>
</dbReference>
<dbReference type="PANTHER" id="PTHR43649:SF31">
    <property type="entry name" value="SN-GLYCEROL-3-PHOSPHATE-BINDING PERIPLASMIC PROTEIN UGPB"/>
    <property type="match status" value="1"/>
</dbReference>
<comment type="subcellular location">
    <subcellularLocation>
        <location evidence="1">Cell envelope</location>
    </subcellularLocation>
</comment>
<dbReference type="InterPro" id="IPR050490">
    <property type="entry name" value="Bact_solute-bd_prot1"/>
</dbReference>
<protein>
    <submittedName>
        <fullName evidence="6">Extracellular solute-binding protein</fullName>
    </submittedName>
</protein>
<reference evidence="6" key="1">
    <citation type="journal article" date="2020" name="mSystems">
        <title>Genome- and Community-Level Interaction Insights into Carbon Utilization and Element Cycling Functions of Hydrothermarchaeota in Hydrothermal Sediment.</title>
        <authorList>
            <person name="Zhou Z."/>
            <person name="Liu Y."/>
            <person name="Xu W."/>
            <person name="Pan J."/>
            <person name="Luo Z.H."/>
            <person name="Li M."/>
        </authorList>
    </citation>
    <scope>NUCLEOTIDE SEQUENCE [LARGE SCALE GENOMIC DNA]</scope>
    <source>
        <strain evidence="6">SpSt-289</strain>
    </source>
</reference>
<evidence type="ECO:0000256" key="5">
    <source>
        <dbReference type="SAM" id="SignalP"/>
    </source>
</evidence>
<accession>A0A7C1FRA7</accession>
<dbReference type="InterPro" id="IPR006059">
    <property type="entry name" value="SBP"/>
</dbReference>
<comment type="caution">
    <text evidence="6">The sequence shown here is derived from an EMBL/GenBank/DDBJ whole genome shotgun (WGS) entry which is preliminary data.</text>
</comment>
<dbReference type="AlphaFoldDB" id="A0A7C1FRA7"/>
<dbReference type="EMBL" id="DSMG01000083">
    <property type="protein sequence ID" value="HDX31400.1"/>
    <property type="molecule type" value="Genomic_DNA"/>
</dbReference>
<dbReference type="Gene3D" id="3.40.190.10">
    <property type="entry name" value="Periplasmic binding protein-like II"/>
    <property type="match status" value="1"/>
</dbReference>
<comment type="similarity">
    <text evidence="2">Belongs to the bacterial solute-binding protein 1 family.</text>
</comment>
<sequence>MKVYNRLMNWAFVLVLVVGLAACVAPSAAPGEPAVTQPPAEAPAAEVPAGTITLRYANWSVPAEDENNLDWRLVKTYMEMHPNVKIELVDMSGEGRWDEKLTVYAARGALPDVWTADNTPLYVKNGWTADLTAFVENDPDWQDVPSVLKEAVTYNGKVLGLPDAYFIMGYFVNKNLFDAANLDAPEYGIAVDDFFNAMVAVTNVQRAVVGLDEVEPILGWYPHVLDNRLGWFSFDGEKMNYNSPAFRAAVAKAGEMLPYSFAGLTEEQKANFKSKESWEFLNEEFGVIWAGGYWIPGLVENAPFEWDFVGIPGGNQAMVVDILAVSSATQNLEVAYDFAKWMSFSKAAYAKELELSREMERVPINMPVSVDAQSIDAYLSFFGDKPGIRKAMENLDSSIVESLAKIVPGYIQARWEGKPGIDIGEDRDVNMWYMFYHANSGKFKFEDYAPQLEEFANRILAEARAELPK</sequence>
<dbReference type="SUPFAM" id="SSF53850">
    <property type="entry name" value="Periplasmic binding protein-like II"/>
    <property type="match status" value="1"/>
</dbReference>
<name>A0A7C1FRA7_9CHLR</name>
<evidence type="ECO:0000313" key="6">
    <source>
        <dbReference type="EMBL" id="HDX31400.1"/>
    </source>
</evidence>
<feature type="signal peptide" evidence="5">
    <location>
        <begin position="1"/>
        <end position="28"/>
    </location>
</feature>